<evidence type="ECO:0008006" key="4">
    <source>
        <dbReference type="Google" id="ProtNLM"/>
    </source>
</evidence>
<accession>A0AB35WUT3</accession>
<keyword evidence="3" id="KW-1185">Reference proteome</keyword>
<evidence type="ECO:0000256" key="1">
    <source>
        <dbReference type="ARBA" id="ARBA00023002"/>
    </source>
</evidence>
<comment type="caution">
    <text evidence="2">The sequence shown here is derived from an EMBL/GenBank/DDBJ whole genome shotgun (WGS) entry which is preliminary data.</text>
</comment>
<dbReference type="EMBL" id="JAZDQP010000003">
    <property type="protein sequence ID" value="MEE1865849.1"/>
    <property type="molecule type" value="Genomic_DNA"/>
</dbReference>
<gene>
    <name evidence="2" type="ORF">V0R53_05515</name>
</gene>
<dbReference type="SUPFAM" id="SSF53720">
    <property type="entry name" value="ALDH-like"/>
    <property type="match status" value="1"/>
</dbReference>
<dbReference type="InterPro" id="IPR016162">
    <property type="entry name" value="Ald_DH_N"/>
</dbReference>
<dbReference type="Proteomes" id="UP001307839">
    <property type="component" value="Unassembled WGS sequence"/>
</dbReference>
<protein>
    <recommendedName>
        <fullName evidence="4">Aldehyde dehydrogenase domain-containing protein</fullName>
    </recommendedName>
</protein>
<dbReference type="InterPro" id="IPR016161">
    <property type="entry name" value="Ald_DH/histidinol_DH"/>
</dbReference>
<organism evidence="2 3">
    <name type="scientific">Pseudomonas auratipiscis</name>
    <dbReference type="NCBI Taxonomy" id="3115853"/>
    <lineage>
        <taxon>Bacteria</taxon>
        <taxon>Pseudomonadati</taxon>
        <taxon>Pseudomonadota</taxon>
        <taxon>Gammaproteobacteria</taxon>
        <taxon>Pseudomonadales</taxon>
        <taxon>Pseudomonadaceae</taxon>
        <taxon>Pseudomonas</taxon>
    </lineage>
</organism>
<dbReference type="GO" id="GO:0016491">
    <property type="term" value="F:oxidoreductase activity"/>
    <property type="evidence" value="ECO:0007669"/>
    <property type="project" value="UniProtKB-KW"/>
</dbReference>
<evidence type="ECO:0000313" key="3">
    <source>
        <dbReference type="Proteomes" id="UP001307839"/>
    </source>
</evidence>
<reference evidence="2 3" key="1">
    <citation type="submission" date="2024-01" db="EMBL/GenBank/DDBJ databases">
        <title>Unpublished Manusciprt.</title>
        <authorList>
            <person name="Duman M."/>
            <person name="Valdes E.G."/>
            <person name="Ajmi N."/>
            <person name="Altun S."/>
            <person name="Saticioglu I.B."/>
        </authorList>
    </citation>
    <scope>NUCLEOTIDE SEQUENCE [LARGE SCALE GENOMIC DNA]</scope>
    <source>
        <strain evidence="2 3">120P</strain>
    </source>
</reference>
<name>A0AB35WUT3_9PSED</name>
<evidence type="ECO:0000313" key="2">
    <source>
        <dbReference type="EMBL" id="MEE1865849.1"/>
    </source>
</evidence>
<sequence length="84" mass="9268">MQRDSLCCPTPLQIQKKCPMPQLAEKRYTPFNKQFIAGVWRDDNDSGVLNITDPFDGAALAQFVMANESDLDEACSAAVSHHAV</sequence>
<dbReference type="Gene3D" id="3.40.605.10">
    <property type="entry name" value="Aldehyde Dehydrogenase, Chain A, domain 1"/>
    <property type="match status" value="1"/>
</dbReference>
<proteinExistence type="predicted"/>
<dbReference type="AlphaFoldDB" id="A0AB35WUT3"/>
<keyword evidence="1" id="KW-0560">Oxidoreductase</keyword>